<dbReference type="InParanoid" id="A9A5V2"/>
<keyword evidence="2" id="KW-1185">Reference proteome</keyword>
<dbReference type="GeneID" id="5773324"/>
<organism evidence="1 2">
    <name type="scientific">Nitrosopumilus maritimus (strain SCM1)</name>
    <dbReference type="NCBI Taxonomy" id="436308"/>
    <lineage>
        <taxon>Archaea</taxon>
        <taxon>Nitrososphaerota</taxon>
        <taxon>Nitrososphaeria</taxon>
        <taxon>Nitrosopumilales</taxon>
        <taxon>Nitrosopumilaceae</taxon>
        <taxon>Nitrosopumilus</taxon>
    </lineage>
</organism>
<dbReference type="STRING" id="436308.Nmar_1211"/>
<evidence type="ECO:0000313" key="1">
    <source>
        <dbReference type="EMBL" id="ABX13107.1"/>
    </source>
</evidence>
<accession>A9A5V2</accession>
<protein>
    <recommendedName>
        <fullName evidence="3">Antitoxin SocA-like Panacea domain-containing protein</fullName>
    </recommendedName>
</protein>
<dbReference type="EnsemblBacteria" id="ABX13107">
    <property type="protein sequence ID" value="ABX13107"/>
    <property type="gene ID" value="Nmar_1211"/>
</dbReference>
<dbReference type="OrthoDB" id="148125at2157"/>
<dbReference type="eggNOG" id="arCOG00725">
    <property type="taxonomic scope" value="Archaea"/>
</dbReference>
<dbReference type="PhylomeDB" id="A9A5V2"/>
<dbReference type="HOGENOM" id="CLU_1431588_0_0_2"/>
<dbReference type="AlphaFoldDB" id="A9A5V2"/>
<dbReference type="EMBL" id="CP000866">
    <property type="protein sequence ID" value="ABX13107.1"/>
    <property type="molecule type" value="Genomic_DNA"/>
</dbReference>
<name>A9A5V2_NITMS</name>
<evidence type="ECO:0008006" key="3">
    <source>
        <dbReference type="Google" id="ProtNLM"/>
    </source>
</evidence>
<gene>
    <name evidence="1" type="ordered locus">Nmar_1211</name>
</gene>
<dbReference type="RefSeq" id="WP_012215594.1">
    <property type="nucleotide sequence ID" value="NC_010085.1"/>
</dbReference>
<reference evidence="1 2" key="1">
    <citation type="journal article" date="2010" name="Proc. Natl. Acad. Sci. U.S.A.">
        <title>Nitrosopumilus maritimus genome reveals unique mechanisms for nitrification and autotrophy in globally distributed marine crenarchaea.</title>
        <authorList>
            <person name="Walker C.B."/>
            <person name="de la Torre J.R."/>
            <person name="Klotz M.G."/>
            <person name="Urakawa H."/>
            <person name="Pinel N."/>
            <person name="Arp D.J."/>
            <person name="Brochier-Armanet C."/>
            <person name="Chain P.S."/>
            <person name="Chan P.P."/>
            <person name="Gollabgir A."/>
            <person name="Hemp J."/>
            <person name="Hugler M."/>
            <person name="Karr E.A."/>
            <person name="Konneke M."/>
            <person name="Shin M."/>
            <person name="Lawton T.J."/>
            <person name="Lowe T."/>
            <person name="Martens-Habbena W."/>
            <person name="Sayavedra-Soto L.A."/>
            <person name="Lang D."/>
            <person name="Sievert S.M."/>
            <person name="Rosenzweig A.C."/>
            <person name="Manning G."/>
            <person name="Stahl D.A."/>
        </authorList>
    </citation>
    <scope>NUCLEOTIDE SEQUENCE [LARGE SCALE GENOMIC DNA]</scope>
    <source>
        <strain evidence="1 2">SCM1</strain>
    </source>
</reference>
<dbReference type="KEGG" id="nmr:Nmar_1211"/>
<evidence type="ECO:0000313" key="2">
    <source>
        <dbReference type="Proteomes" id="UP000000792"/>
    </source>
</evidence>
<proteinExistence type="predicted"/>
<dbReference type="Proteomes" id="UP000000792">
    <property type="component" value="Chromosome"/>
</dbReference>
<sequence>MDVYETVESILDSNNGEIVGRTAIHKLVYLSNKTIEGLTLPVYKPHYYGPYSPELSLALEKMVTYSFIDEIKIPGKMHEGYKYRLTPDGQDMANHVKSTFPTEYQKIKYLVSTCDKFCKLKTAPLSYAAKMYFMLENNPDKEKVMDYDDAIKTAEKLGWELTPDDVSQGVGLLKELKLVNIVKN</sequence>